<organism evidence="7 8">
    <name type="scientific">Thalassospira xiamenensis M-5 = DSM 17429</name>
    <dbReference type="NCBI Taxonomy" id="1123366"/>
    <lineage>
        <taxon>Bacteria</taxon>
        <taxon>Pseudomonadati</taxon>
        <taxon>Pseudomonadota</taxon>
        <taxon>Alphaproteobacteria</taxon>
        <taxon>Rhodospirillales</taxon>
        <taxon>Thalassospiraceae</taxon>
        <taxon>Thalassospira</taxon>
    </lineage>
</organism>
<keyword evidence="2" id="KW-0805">Transcription regulation</keyword>
<evidence type="ECO:0000259" key="5">
    <source>
        <dbReference type="Pfam" id="PF04542"/>
    </source>
</evidence>
<name>A0AB72UHR6_9PROT</name>
<accession>A0AB72UHR6</accession>
<dbReference type="NCBIfam" id="TIGR02937">
    <property type="entry name" value="sigma70-ECF"/>
    <property type="match status" value="1"/>
</dbReference>
<dbReference type="InterPro" id="IPR013324">
    <property type="entry name" value="RNA_pol_sigma_r3/r4-like"/>
</dbReference>
<dbReference type="CDD" id="cd06171">
    <property type="entry name" value="Sigma70_r4"/>
    <property type="match status" value="1"/>
</dbReference>
<gene>
    <name evidence="7" type="ORF">TH3_19495</name>
</gene>
<dbReference type="AlphaFoldDB" id="A0AB72UHR6"/>
<dbReference type="KEGG" id="txi:TH3_19495"/>
<dbReference type="SUPFAM" id="SSF88946">
    <property type="entry name" value="Sigma2 domain of RNA polymerase sigma factors"/>
    <property type="match status" value="1"/>
</dbReference>
<dbReference type="EMBL" id="CP004388">
    <property type="protein sequence ID" value="AJD54001.1"/>
    <property type="molecule type" value="Genomic_DNA"/>
</dbReference>
<feature type="domain" description="RNA polymerase sigma-70 region 2" evidence="5">
    <location>
        <begin position="12"/>
        <end position="74"/>
    </location>
</feature>
<proteinExistence type="inferred from homology"/>
<dbReference type="InterPro" id="IPR007627">
    <property type="entry name" value="RNA_pol_sigma70_r2"/>
</dbReference>
<evidence type="ECO:0000256" key="3">
    <source>
        <dbReference type="ARBA" id="ARBA00023082"/>
    </source>
</evidence>
<dbReference type="InterPro" id="IPR014284">
    <property type="entry name" value="RNA_pol_sigma-70_dom"/>
</dbReference>
<reference evidence="7 8" key="1">
    <citation type="journal article" date="2012" name="J. Bacteriol.">
        <title>Genome sequence of Thalassospira xiamenensis type strain M-5.</title>
        <authorList>
            <person name="Lai Q."/>
            <person name="Shao Z."/>
        </authorList>
    </citation>
    <scope>NUCLEOTIDE SEQUENCE [LARGE SCALE GENOMIC DNA]</scope>
    <source>
        <strain evidence="7 8">M-5</strain>
    </source>
</reference>
<evidence type="ECO:0000256" key="2">
    <source>
        <dbReference type="ARBA" id="ARBA00023015"/>
    </source>
</evidence>
<keyword evidence="3" id="KW-0731">Sigma factor</keyword>
<evidence type="ECO:0000259" key="6">
    <source>
        <dbReference type="Pfam" id="PF08281"/>
    </source>
</evidence>
<dbReference type="RefSeq" id="WP_007088614.1">
    <property type="nucleotide sequence ID" value="NZ_CP004388.1"/>
</dbReference>
<feature type="domain" description="RNA polymerase sigma factor 70 region 4 type 2" evidence="6">
    <location>
        <begin position="100"/>
        <end position="148"/>
    </location>
</feature>
<evidence type="ECO:0000256" key="4">
    <source>
        <dbReference type="ARBA" id="ARBA00023163"/>
    </source>
</evidence>
<dbReference type="Gene3D" id="1.10.10.10">
    <property type="entry name" value="Winged helix-like DNA-binding domain superfamily/Winged helix DNA-binding domain"/>
    <property type="match status" value="1"/>
</dbReference>
<dbReference type="SUPFAM" id="SSF88659">
    <property type="entry name" value="Sigma3 and sigma4 domains of RNA polymerase sigma factors"/>
    <property type="match status" value="1"/>
</dbReference>
<evidence type="ECO:0000313" key="8">
    <source>
        <dbReference type="Proteomes" id="UP000007127"/>
    </source>
</evidence>
<keyword evidence="4" id="KW-0804">Transcription</keyword>
<dbReference type="InterPro" id="IPR013249">
    <property type="entry name" value="RNA_pol_sigma70_r4_t2"/>
</dbReference>
<dbReference type="Gene3D" id="1.10.1740.10">
    <property type="match status" value="1"/>
</dbReference>
<evidence type="ECO:0000256" key="1">
    <source>
        <dbReference type="ARBA" id="ARBA00010641"/>
    </source>
</evidence>
<comment type="similarity">
    <text evidence="1">Belongs to the sigma-70 factor family. ECF subfamily.</text>
</comment>
<dbReference type="InterPro" id="IPR039425">
    <property type="entry name" value="RNA_pol_sigma-70-like"/>
</dbReference>
<dbReference type="GO" id="GO:0006352">
    <property type="term" value="P:DNA-templated transcription initiation"/>
    <property type="evidence" value="ECO:0007669"/>
    <property type="project" value="InterPro"/>
</dbReference>
<dbReference type="Pfam" id="PF08281">
    <property type="entry name" value="Sigma70_r4_2"/>
    <property type="match status" value="1"/>
</dbReference>
<dbReference type="InterPro" id="IPR036388">
    <property type="entry name" value="WH-like_DNA-bd_sf"/>
</dbReference>
<dbReference type="Pfam" id="PF04542">
    <property type="entry name" value="Sigma70_r2"/>
    <property type="match status" value="1"/>
</dbReference>
<dbReference type="GO" id="GO:0003677">
    <property type="term" value="F:DNA binding"/>
    <property type="evidence" value="ECO:0007669"/>
    <property type="project" value="InterPro"/>
</dbReference>
<dbReference type="InterPro" id="IPR013325">
    <property type="entry name" value="RNA_pol_sigma_r2"/>
</dbReference>
<dbReference type="PANTHER" id="PTHR43133:SF25">
    <property type="entry name" value="RNA POLYMERASE SIGMA FACTOR RFAY-RELATED"/>
    <property type="match status" value="1"/>
</dbReference>
<dbReference type="GeneID" id="31929573"/>
<dbReference type="Proteomes" id="UP000007127">
    <property type="component" value="Chromosome"/>
</dbReference>
<sequence length="167" mass="19037">MSRQSQAMLDLIPQLRRYARSLTRSSHDAEDLLQDCLTNAVENEASWRGTNLRAWMTRIMTNLNYNNLRKNRRTPPHIPINTTDSDPGLQSPNLTVEHYAFREAAEKLPVDQRSVLMLVAIEGYSYGETAEILDIPVGTVMSRLSRARHFLAKQLSGNNIVELRSSR</sequence>
<protein>
    <submittedName>
        <fullName evidence="7">ECF subfamily RNA polymerase sigma-24 factor</fullName>
    </submittedName>
</protein>
<dbReference type="PANTHER" id="PTHR43133">
    <property type="entry name" value="RNA POLYMERASE ECF-TYPE SIGMA FACTO"/>
    <property type="match status" value="1"/>
</dbReference>
<evidence type="ECO:0000313" key="7">
    <source>
        <dbReference type="EMBL" id="AJD54001.1"/>
    </source>
</evidence>
<dbReference type="GO" id="GO:0016987">
    <property type="term" value="F:sigma factor activity"/>
    <property type="evidence" value="ECO:0007669"/>
    <property type="project" value="UniProtKB-KW"/>
</dbReference>